<feature type="region of interest" description="Disordered" evidence="1">
    <location>
        <begin position="1"/>
        <end position="277"/>
    </location>
</feature>
<feature type="region of interest" description="Disordered" evidence="1">
    <location>
        <begin position="424"/>
        <end position="446"/>
    </location>
</feature>
<dbReference type="EMBL" id="JAWCUI010000011">
    <property type="protein sequence ID" value="KAL1899876.1"/>
    <property type="molecule type" value="Genomic_DNA"/>
</dbReference>
<evidence type="ECO:0000313" key="2">
    <source>
        <dbReference type="EMBL" id="KAL1899876.1"/>
    </source>
</evidence>
<comment type="caution">
    <text evidence="2">The sequence shown here is derived from an EMBL/GenBank/DDBJ whole genome shotgun (WGS) entry which is preliminary data.</text>
</comment>
<gene>
    <name evidence="2" type="ORF">Sste5346_002742</name>
</gene>
<feature type="compositionally biased region" description="Polar residues" evidence="1">
    <location>
        <begin position="355"/>
        <end position="366"/>
    </location>
</feature>
<feature type="compositionally biased region" description="Low complexity" evidence="1">
    <location>
        <begin position="64"/>
        <end position="93"/>
    </location>
</feature>
<feature type="region of interest" description="Disordered" evidence="1">
    <location>
        <begin position="1057"/>
        <end position="1093"/>
    </location>
</feature>
<reference evidence="2 3" key="1">
    <citation type="journal article" date="2024" name="IMA Fungus">
        <title>IMA Genome - F19 : A genome assembly and annotation guide to empower mycologists, including annotated draft genome sequences of Ceratocystis pirilliformis, Diaporthe australafricana, Fusarium ophioides, Paecilomyces lecythidis, and Sporothrix stenoceras.</title>
        <authorList>
            <person name="Aylward J."/>
            <person name="Wilson A.M."/>
            <person name="Visagie C.M."/>
            <person name="Spraker J."/>
            <person name="Barnes I."/>
            <person name="Buitendag C."/>
            <person name="Ceriani C."/>
            <person name="Del Mar Angel L."/>
            <person name="du Plessis D."/>
            <person name="Fuchs T."/>
            <person name="Gasser K."/>
            <person name="Kramer D."/>
            <person name="Li W."/>
            <person name="Munsamy K."/>
            <person name="Piso A."/>
            <person name="Price J.L."/>
            <person name="Sonnekus B."/>
            <person name="Thomas C."/>
            <person name="van der Nest A."/>
            <person name="van Dijk A."/>
            <person name="van Heerden A."/>
            <person name="van Vuuren N."/>
            <person name="Yilmaz N."/>
            <person name="Duong T.A."/>
            <person name="van der Merwe N.A."/>
            <person name="Wingfield M.J."/>
            <person name="Wingfield B.D."/>
        </authorList>
    </citation>
    <scope>NUCLEOTIDE SEQUENCE [LARGE SCALE GENOMIC DNA]</scope>
    <source>
        <strain evidence="2 3">CMW 5346</strain>
    </source>
</reference>
<feature type="compositionally biased region" description="Basic and acidic residues" evidence="1">
    <location>
        <begin position="893"/>
        <end position="905"/>
    </location>
</feature>
<feature type="region of interest" description="Disordered" evidence="1">
    <location>
        <begin position="1262"/>
        <end position="1284"/>
    </location>
</feature>
<accession>A0ABR3ZIJ5</accession>
<sequence length="1302" mass="143907">MRPPPATAPATAATDDGESPPSSRPSSSSHQLLFKKHKVLPHPRKDASYASLRGPRSLATSKKAGLALANSVASSAVGGQSDDASIISSQQSSPRTKKQYPKTLGNGPDLPPTPPAHSRNSSATYSALPSSATYVQSPERSAEDIQLKPALPTTPTKQLSPPTPDVTPPHVIQHDLRPKGPAVRPPLRDRNMSKSTADSRTASFKTARENPSSSSSDNEDSFASLRPAPISERTSESTVRHLVAEKDETPKKRQPKVVGLGLGLESSPEESITPKSKREFVSFDGEWGSSSEDVGQEWDDNLQRNVAVRHRRTSNRDATGPLPRNEVIEDVTVTPTNATKALRTMSLPQRILTFPSPNESIDQPKTQPQAQRSVQQQQPPTQQPQRQQRQHKRQQSQSQQQRLPVEQNREQPLASAAPIVAQMAPATSLSTNDRGARVSTASASSKSTVSAVVEAVLVGTPPQRQRTLRHVKKQVTLRDSGLDLSPATSSAATSLVDETTRQRRPNGGRFNSNGHDSIVSTTSMNSVSSRSARREIWKAGGIPVIVVPSRLSSVRSTSREPSLRSTSSRRSKRSQSLHSAPLSQFSKSREVSPYIDQRSRRSRAYSESEGSTRNSFARDGSAPGDQRTIDFPPTIPKRSSSLSAPTSRNVSRSGSLTAESVHAHSAILRARLKDQEKAQPGAEFNVRDPSPAAKPAQQVEHAVEPEQPTAKNEVFANQDAQRSESLLLRDTRIERNSATEQQTVLHRPADKREERHEDAQKNDLDNIHGDDNNYDHPNHLDPRSSLDRHVDRYSSRHLSPHNTPFSMVSVETTTTHHSHAEVSEALAVNIYPHQNTSVLVVDHSNRPSDCSDDSQPDRLTDDTGPSSSKQESSPASEFASALTPSSVSAPPPDRPRITKTDHDAAEDMPVTPSHQQLFSLDDVDSPLRNPRAPPVPPAINFIPATPSGLTPATEQERNMGNYFEEAGVTDGRPRRRRSVSVVLRNALGRGRSTARTDYGPSASRSGGLLTRTLSLTRDASRRAFAVRRSESVDRRRSIDFDMDRPAEEDKLHPFWRPASQQMDDYDDDDDYHHDYDEDETYRYPPIDNRPRAPRRSLSMRMKRTFAILPVNRADDFYPATGDETLDRRTVRRTPSGNLRVVKHHGSTESLGEYSAPGIQRPYTAPERHGSRKFKFWRSPSLSRKKRYELSDSNNYYSHTGADDYTNAAPTTNNNLAHEDEVTGAAAGEERRPMKILPNLGLGDKIGEYGPHTIPRRFIERRREKRSNELRQKISGPQEVRDGVGEVIRRTNYRDAFTQAQVS</sequence>
<feature type="compositionally biased region" description="Polar residues" evidence="1">
    <location>
        <begin position="118"/>
        <end position="139"/>
    </location>
</feature>
<protein>
    <submittedName>
        <fullName evidence="2">Uncharacterized protein</fullName>
    </submittedName>
</protein>
<feature type="compositionally biased region" description="Basic and acidic residues" evidence="1">
    <location>
        <begin position="233"/>
        <end position="251"/>
    </location>
</feature>
<feature type="region of interest" description="Disordered" evidence="1">
    <location>
        <begin position="991"/>
        <end position="1010"/>
    </location>
</feature>
<feature type="region of interest" description="Disordered" evidence="1">
    <location>
        <begin position="842"/>
        <end position="914"/>
    </location>
</feature>
<feature type="region of interest" description="Disordered" evidence="1">
    <location>
        <begin position="1148"/>
        <end position="1167"/>
    </location>
</feature>
<organism evidence="2 3">
    <name type="scientific">Sporothrix stenoceras</name>
    <dbReference type="NCBI Taxonomy" id="5173"/>
    <lineage>
        <taxon>Eukaryota</taxon>
        <taxon>Fungi</taxon>
        <taxon>Dikarya</taxon>
        <taxon>Ascomycota</taxon>
        <taxon>Pezizomycotina</taxon>
        <taxon>Sordariomycetes</taxon>
        <taxon>Sordariomycetidae</taxon>
        <taxon>Ophiostomatales</taxon>
        <taxon>Ophiostomataceae</taxon>
        <taxon>Sporothrix</taxon>
    </lineage>
</organism>
<evidence type="ECO:0000256" key="1">
    <source>
        <dbReference type="SAM" id="MobiDB-lite"/>
    </source>
</evidence>
<feature type="region of interest" description="Disordered" evidence="1">
    <location>
        <begin position="481"/>
        <end position="528"/>
    </location>
</feature>
<feature type="region of interest" description="Disordered" evidence="1">
    <location>
        <begin position="305"/>
        <end position="412"/>
    </location>
</feature>
<feature type="compositionally biased region" description="Basic and acidic residues" evidence="1">
    <location>
        <begin position="747"/>
        <end position="786"/>
    </location>
</feature>
<name>A0ABR3ZIJ5_9PEZI</name>
<feature type="compositionally biased region" description="Low complexity" evidence="1">
    <location>
        <begin position="8"/>
        <end position="29"/>
    </location>
</feature>
<feature type="compositionally biased region" description="Basic and acidic residues" evidence="1">
    <location>
        <begin position="727"/>
        <end position="737"/>
    </location>
</feature>
<feature type="compositionally biased region" description="Low complexity" evidence="1">
    <location>
        <begin position="367"/>
        <end position="387"/>
    </location>
</feature>
<feature type="compositionally biased region" description="Polar residues" evidence="1">
    <location>
        <begin position="193"/>
        <end position="204"/>
    </location>
</feature>
<feature type="compositionally biased region" description="Low complexity" evidence="1">
    <location>
        <begin position="437"/>
        <end position="446"/>
    </location>
</feature>
<feature type="region of interest" description="Disordered" evidence="1">
    <location>
        <begin position="676"/>
        <end position="786"/>
    </location>
</feature>
<feature type="region of interest" description="Disordered" evidence="1">
    <location>
        <begin position="551"/>
        <end position="658"/>
    </location>
</feature>
<keyword evidence="3" id="KW-1185">Reference proteome</keyword>
<feature type="compositionally biased region" description="Low complexity" evidence="1">
    <location>
        <begin position="865"/>
        <end position="877"/>
    </location>
</feature>
<feature type="compositionally biased region" description="Polar residues" evidence="1">
    <location>
        <begin position="637"/>
        <end position="658"/>
    </location>
</feature>
<feature type="compositionally biased region" description="Low complexity" evidence="1">
    <location>
        <begin position="517"/>
        <end position="528"/>
    </location>
</feature>
<feature type="compositionally biased region" description="Basic residues" evidence="1">
    <location>
        <begin position="33"/>
        <end position="42"/>
    </location>
</feature>
<proteinExistence type="predicted"/>
<evidence type="ECO:0000313" key="3">
    <source>
        <dbReference type="Proteomes" id="UP001583186"/>
    </source>
</evidence>
<dbReference type="Proteomes" id="UP001583186">
    <property type="component" value="Unassembled WGS sequence"/>
</dbReference>
<feature type="compositionally biased region" description="Low complexity" evidence="1">
    <location>
        <begin position="395"/>
        <end position="404"/>
    </location>
</feature>
<feature type="compositionally biased region" description="Basic and acidic residues" evidence="1">
    <location>
        <begin position="1262"/>
        <end position="1271"/>
    </location>
</feature>